<dbReference type="Proteomes" id="UP000799424">
    <property type="component" value="Unassembled WGS sequence"/>
</dbReference>
<dbReference type="Gene3D" id="2.120.10.30">
    <property type="entry name" value="TolB, C-terminal domain"/>
    <property type="match status" value="1"/>
</dbReference>
<dbReference type="OrthoDB" id="9977941at2759"/>
<evidence type="ECO:0008006" key="4">
    <source>
        <dbReference type="Google" id="ProtNLM"/>
    </source>
</evidence>
<sequence>MISNIITALLLFVWIASCSPISDLHKPEAATELPLPVRTVAQIDTAPAWLENIAVRANGDLLVTQLAPAPVLFTVKNPSFKNATLDPIYQFNVPNASTLLGITETYPDTFAIIAGNATPNADGYPGTFSVWSAKFPSPQTSKLEIRKIANVPAAKFLNGVITLPERTEILIIPDSQYGLLFRLDTRTGRSEVIADRPEFKPYPERQNKTVGFGINGVRIRDGYLYFSNSNLVKIFRVRLTRDGYVGQAPVEVYADLNAATTFVDDFTFAGDGTLWAVSNDGNTVVVVGPGGKKVREVAGASDALTIAGGTAGAFGRGAGDREVLYVCTAGGLDAPVNGTVVEAGKIVAIDTRGYGYSESDIYGLV</sequence>
<protein>
    <recommendedName>
        <fullName evidence="4">SMP-30/Gluconolactonase/LRE-like region domain-containing protein</fullName>
    </recommendedName>
</protein>
<evidence type="ECO:0000313" key="2">
    <source>
        <dbReference type="EMBL" id="KAF2825180.1"/>
    </source>
</evidence>
<keyword evidence="3" id="KW-1185">Reference proteome</keyword>
<dbReference type="InterPro" id="IPR052998">
    <property type="entry name" value="Hetero-Diels-Alderase-like"/>
</dbReference>
<dbReference type="SUPFAM" id="SSF63829">
    <property type="entry name" value="Calcium-dependent phosphotriesterase"/>
    <property type="match status" value="1"/>
</dbReference>
<gene>
    <name evidence="2" type="ORF">CC86DRAFT_456431</name>
</gene>
<organism evidence="2 3">
    <name type="scientific">Ophiobolus disseminans</name>
    <dbReference type="NCBI Taxonomy" id="1469910"/>
    <lineage>
        <taxon>Eukaryota</taxon>
        <taxon>Fungi</taxon>
        <taxon>Dikarya</taxon>
        <taxon>Ascomycota</taxon>
        <taxon>Pezizomycotina</taxon>
        <taxon>Dothideomycetes</taxon>
        <taxon>Pleosporomycetidae</taxon>
        <taxon>Pleosporales</taxon>
        <taxon>Pleosporineae</taxon>
        <taxon>Phaeosphaeriaceae</taxon>
        <taxon>Ophiobolus</taxon>
    </lineage>
</organism>
<keyword evidence="1" id="KW-0732">Signal</keyword>
<dbReference type="InterPro" id="IPR011042">
    <property type="entry name" value="6-blade_b-propeller_TolB-like"/>
</dbReference>
<dbReference type="EMBL" id="MU006228">
    <property type="protein sequence ID" value="KAF2825180.1"/>
    <property type="molecule type" value="Genomic_DNA"/>
</dbReference>
<dbReference type="PANTHER" id="PTHR42060:SF1">
    <property type="entry name" value="NHL REPEAT-CONTAINING PROTEIN"/>
    <property type="match status" value="1"/>
</dbReference>
<dbReference type="AlphaFoldDB" id="A0A6A6ZVU3"/>
<feature type="chain" id="PRO_5025383924" description="SMP-30/Gluconolactonase/LRE-like region domain-containing protein" evidence="1">
    <location>
        <begin position="19"/>
        <end position="365"/>
    </location>
</feature>
<evidence type="ECO:0000313" key="3">
    <source>
        <dbReference type="Proteomes" id="UP000799424"/>
    </source>
</evidence>
<evidence type="ECO:0000256" key="1">
    <source>
        <dbReference type="SAM" id="SignalP"/>
    </source>
</evidence>
<dbReference type="PANTHER" id="PTHR42060">
    <property type="entry name" value="NHL REPEAT-CONTAINING PROTEIN-RELATED"/>
    <property type="match status" value="1"/>
</dbReference>
<proteinExistence type="predicted"/>
<accession>A0A6A6ZVU3</accession>
<reference evidence="2" key="1">
    <citation type="journal article" date="2020" name="Stud. Mycol.">
        <title>101 Dothideomycetes genomes: a test case for predicting lifestyles and emergence of pathogens.</title>
        <authorList>
            <person name="Haridas S."/>
            <person name="Albert R."/>
            <person name="Binder M."/>
            <person name="Bloem J."/>
            <person name="Labutti K."/>
            <person name="Salamov A."/>
            <person name="Andreopoulos B."/>
            <person name="Baker S."/>
            <person name="Barry K."/>
            <person name="Bills G."/>
            <person name="Bluhm B."/>
            <person name="Cannon C."/>
            <person name="Castanera R."/>
            <person name="Culley D."/>
            <person name="Daum C."/>
            <person name="Ezra D."/>
            <person name="Gonzalez J."/>
            <person name="Henrissat B."/>
            <person name="Kuo A."/>
            <person name="Liang C."/>
            <person name="Lipzen A."/>
            <person name="Lutzoni F."/>
            <person name="Magnuson J."/>
            <person name="Mondo S."/>
            <person name="Nolan M."/>
            <person name="Ohm R."/>
            <person name="Pangilinan J."/>
            <person name="Park H.-J."/>
            <person name="Ramirez L."/>
            <person name="Alfaro M."/>
            <person name="Sun H."/>
            <person name="Tritt A."/>
            <person name="Yoshinaga Y."/>
            <person name="Zwiers L.-H."/>
            <person name="Turgeon B."/>
            <person name="Goodwin S."/>
            <person name="Spatafora J."/>
            <person name="Crous P."/>
            <person name="Grigoriev I."/>
        </authorList>
    </citation>
    <scope>NUCLEOTIDE SEQUENCE</scope>
    <source>
        <strain evidence="2">CBS 113818</strain>
    </source>
</reference>
<name>A0A6A6ZVU3_9PLEO</name>
<feature type="signal peptide" evidence="1">
    <location>
        <begin position="1"/>
        <end position="18"/>
    </location>
</feature>